<dbReference type="PROSITE" id="PS51318">
    <property type="entry name" value="TAT"/>
    <property type="match status" value="1"/>
</dbReference>
<gene>
    <name evidence="2" type="ORF">Talka_01032</name>
</gene>
<reference evidence="2 3" key="1">
    <citation type="submission" date="2019-07" db="EMBL/GenBank/DDBJ databases">
        <title>Tepidimonas alkaliphilus YIM 72238 draft genome.</title>
        <authorList>
            <person name="Da Costa M.S."/>
            <person name="Froufe H.J.C."/>
            <person name="Egas C."/>
            <person name="Albuquerque L."/>
        </authorList>
    </citation>
    <scope>NUCLEOTIDE SEQUENCE [LARGE SCALE GENOMIC DNA]</scope>
    <source>
        <strain evidence="2 3">YIM 72238</strain>
    </source>
</reference>
<dbReference type="AlphaFoldDB" id="A0A554W981"/>
<accession>A0A554W981</accession>
<name>A0A554W981_9BURK</name>
<sequence>MGFEPLPSPPSRSHESAAAVNRQPGHQPYVRAGAGHPPAGRRRALAWLSAGAAALLAGCAGLPRPPDEADGGETALADSAWAQASQLAPGARWEHHVFPQRRITHYRAGQHAGRPALRADSDAGTSAVRMRLRVPAAEIAALRWSWWVDELNPAFDLTERDTDDAVARVILAFEGGREHWTPRDHHLSELARLVTGEPLPDATLMYVWDARLPVGTVVRHPGTGRIRKLIAASGAQELGRWLDLERDPVADMRLAFGETPTALISVGLMTDANNTRSRAAAWYGPLELVRRGG</sequence>
<dbReference type="InterPro" id="IPR021409">
    <property type="entry name" value="DUF3047"/>
</dbReference>
<feature type="compositionally biased region" description="Pro residues" evidence="1">
    <location>
        <begin position="1"/>
        <end position="10"/>
    </location>
</feature>
<dbReference type="Proteomes" id="UP000315736">
    <property type="component" value="Unassembled WGS sequence"/>
</dbReference>
<comment type="caution">
    <text evidence="2">The sequence shown here is derived from an EMBL/GenBank/DDBJ whole genome shotgun (WGS) entry which is preliminary data.</text>
</comment>
<dbReference type="EMBL" id="VJNB01000004">
    <property type="protein sequence ID" value="TSE20137.1"/>
    <property type="molecule type" value="Genomic_DNA"/>
</dbReference>
<organism evidence="2 3">
    <name type="scientific">Tepidimonas alkaliphilus</name>
    <dbReference type="NCBI Taxonomy" id="2588942"/>
    <lineage>
        <taxon>Bacteria</taxon>
        <taxon>Pseudomonadati</taxon>
        <taxon>Pseudomonadota</taxon>
        <taxon>Betaproteobacteria</taxon>
        <taxon>Burkholderiales</taxon>
        <taxon>Tepidimonas</taxon>
    </lineage>
</organism>
<proteinExistence type="predicted"/>
<evidence type="ECO:0000313" key="3">
    <source>
        <dbReference type="Proteomes" id="UP000315736"/>
    </source>
</evidence>
<evidence type="ECO:0008006" key="4">
    <source>
        <dbReference type="Google" id="ProtNLM"/>
    </source>
</evidence>
<dbReference type="InterPro" id="IPR006311">
    <property type="entry name" value="TAT_signal"/>
</dbReference>
<feature type="region of interest" description="Disordered" evidence="1">
    <location>
        <begin position="1"/>
        <end position="37"/>
    </location>
</feature>
<dbReference type="Pfam" id="PF11249">
    <property type="entry name" value="DUF3047"/>
    <property type="match status" value="1"/>
</dbReference>
<evidence type="ECO:0000313" key="2">
    <source>
        <dbReference type="EMBL" id="TSE20137.1"/>
    </source>
</evidence>
<protein>
    <recommendedName>
        <fullName evidence="4">DUF3047 domain-containing protein</fullName>
    </recommendedName>
</protein>
<keyword evidence="3" id="KW-1185">Reference proteome</keyword>
<evidence type="ECO:0000256" key="1">
    <source>
        <dbReference type="SAM" id="MobiDB-lite"/>
    </source>
</evidence>